<dbReference type="EMBL" id="CM023489">
    <property type="protein sequence ID" value="KAH6922697.1"/>
    <property type="molecule type" value="Genomic_DNA"/>
</dbReference>
<evidence type="ECO:0000313" key="1">
    <source>
        <dbReference type="EMBL" id="KAH6922697.1"/>
    </source>
</evidence>
<reference evidence="1" key="1">
    <citation type="submission" date="2020-05" db="EMBL/GenBank/DDBJ databases">
        <title>Large-scale comparative analyses of tick genomes elucidate their genetic diversity and vector capacities.</title>
        <authorList>
            <person name="Jia N."/>
            <person name="Wang J."/>
            <person name="Shi W."/>
            <person name="Du L."/>
            <person name="Sun Y."/>
            <person name="Zhan W."/>
            <person name="Jiang J."/>
            <person name="Wang Q."/>
            <person name="Zhang B."/>
            <person name="Ji P."/>
            <person name="Sakyi L.B."/>
            <person name="Cui X."/>
            <person name="Yuan T."/>
            <person name="Jiang B."/>
            <person name="Yang W."/>
            <person name="Lam T.T.-Y."/>
            <person name="Chang Q."/>
            <person name="Ding S."/>
            <person name="Wang X."/>
            <person name="Zhu J."/>
            <person name="Ruan X."/>
            <person name="Zhao L."/>
            <person name="Wei J."/>
            <person name="Que T."/>
            <person name="Du C."/>
            <person name="Cheng J."/>
            <person name="Dai P."/>
            <person name="Han X."/>
            <person name="Huang E."/>
            <person name="Gao Y."/>
            <person name="Liu J."/>
            <person name="Shao H."/>
            <person name="Ye R."/>
            <person name="Li L."/>
            <person name="Wei W."/>
            <person name="Wang X."/>
            <person name="Wang C."/>
            <person name="Yang T."/>
            <person name="Huo Q."/>
            <person name="Li W."/>
            <person name="Guo W."/>
            <person name="Chen H."/>
            <person name="Zhou L."/>
            <person name="Ni X."/>
            <person name="Tian J."/>
            <person name="Zhou Y."/>
            <person name="Sheng Y."/>
            <person name="Liu T."/>
            <person name="Pan Y."/>
            <person name="Xia L."/>
            <person name="Li J."/>
            <person name="Zhao F."/>
            <person name="Cao W."/>
        </authorList>
    </citation>
    <scope>NUCLEOTIDE SEQUENCE</scope>
    <source>
        <strain evidence="1">Hyas-2018</strain>
    </source>
</reference>
<comment type="caution">
    <text evidence="1">The sequence shown here is derived from an EMBL/GenBank/DDBJ whole genome shotgun (WGS) entry which is preliminary data.</text>
</comment>
<gene>
    <name evidence="1" type="ORF">HPB50_018245</name>
</gene>
<evidence type="ECO:0000313" key="2">
    <source>
        <dbReference type="Proteomes" id="UP000821845"/>
    </source>
</evidence>
<keyword evidence="2" id="KW-1185">Reference proteome</keyword>
<sequence>MSATPHAHAIRLPFVQSLTLTCLLTSFHGPPCVADGDPMFVGHQPLHPSTAAVFVQPDPGSENERCDVLRKHTPTYVIAQLPRALSFCGCFTATSTTLTSEQHYIRPDKTSPASSGLGSMSATPHAHAIRLPFVQCYSSRGMELVRVTVVGWDEKPVFDSLVRPYGRILDYHTRFTGVVEEDMVGVETRLHDVQAALLEMFSADTILVGHSLDSDLRALRLIHGTVVDTTVVFPHHRGLPYKRALRNLAELYLHRSIQNNGDYQLL</sequence>
<protein>
    <submittedName>
        <fullName evidence="1">Uncharacterized protein</fullName>
    </submittedName>
</protein>
<organism evidence="1 2">
    <name type="scientific">Hyalomma asiaticum</name>
    <name type="common">Tick</name>
    <dbReference type="NCBI Taxonomy" id="266040"/>
    <lineage>
        <taxon>Eukaryota</taxon>
        <taxon>Metazoa</taxon>
        <taxon>Ecdysozoa</taxon>
        <taxon>Arthropoda</taxon>
        <taxon>Chelicerata</taxon>
        <taxon>Arachnida</taxon>
        <taxon>Acari</taxon>
        <taxon>Parasitiformes</taxon>
        <taxon>Ixodida</taxon>
        <taxon>Ixodoidea</taxon>
        <taxon>Ixodidae</taxon>
        <taxon>Hyalomminae</taxon>
        <taxon>Hyalomma</taxon>
    </lineage>
</organism>
<name>A0ACB7RIL7_HYAAI</name>
<dbReference type="Proteomes" id="UP000821845">
    <property type="component" value="Chromosome 9"/>
</dbReference>
<accession>A0ACB7RIL7</accession>
<proteinExistence type="predicted"/>